<accession>A0ABQ5K3F6</accession>
<comment type="caution">
    <text evidence="2">The sequence shown here is derived from an EMBL/GenBank/DDBJ whole genome shotgun (WGS) entry which is preliminary data.</text>
</comment>
<dbReference type="Proteomes" id="UP001057375">
    <property type="component" value="Unassembled WGS sequence"/>
</dbReference>
<dbReference type="EMBL" id="BQXS01012667">
    <property type="protein sequence ID" value="GKT26632.1"/>
    <property type="molecule type" value="Genomic_DNA"/>
</dbReference>
<feature type="region of interest" description="Disordered" evidence="1">
    <location>
        <begin position="175"/>
        <end position="271"/>
    </location>
</feature>
<reference evidence="2" key="1">
    <citation type="submission" date="2022-03" db="EMBL/GenBank/DDBJ databases">
        <title>Draft genome sequence of Aduncisulcus paluster, a free-living microaerophilic Fornicata.</title>
        <authorList>
            <person name="Yuyama I."/>
            <person name="Kume K."/>
            <person name="Tamura T."/>
            <person name="Inagaki Y."/>
            <person name="Hashimoto T."/>
        </authorList>
    </citation>
    <scope>NUCLEOTIDE SEQUENCE</scope>
    <source>
        <strain evidence="2">NY0171</strain>
    </source>
</reference>
<organism evidence="2 3">
    <name type="scientific">Aduncisulcus paluster</name>
    <dbReference type="NCBI Taxonomy" id="2918883"/>
    <lineage>
        <taxon>Eukaryota</taxon>
        <taxon>Metamonada</taxon>
        <taxon>Carpediemonas-like organisms</taxon>
        <taxon>Aduncisulcus</taxon>
    </lineage>
</organism>
<gene>
    <name evidence="2" type="ORF">ADUPG1_013426</name>
</gene>
<feature type="region of interest" description="Disordered" evidence="1">
    <location>
        <begin position="683"/>
        <end position="834"/>
    </location>
</feature>
<feature type="compositionally biased region" description="Polar residues" evidence="1">
    <location>
        <begin position="175"/>
        <end position="229"/>
    </location>
</feature>
<feature type="compositionally biased region" description="Polar residues" evidence="1">
    <location>
        <begin position="258"/>
        <end position="271"/>
    </location>
</feature>
<protein>
    <submittedName>
        <fullName evidence="2">Uncharacterized protein</fullName>
    </submittedName>
</protein>
<name>A0ABQ5K3F6_9EUKA</name>
<feature type="compositionally biased region" description="Polar residues" evidence="1">
    <location>
        <begin position="477"/>
        <end position="487"/>
    </location>
</feature>
<feature type="compositionally biased region" description="Basic and acidic residues" evidence="1">
    <location>
        <begin position="789"/>
        <end position="834"/>
    </location>
</feature>
<feature type="region of interest" description="Disordered" evidence="1">
    <location>
        <begin position="461"/>
        <end position="487"/>
    </location>
</feature>
<evidence type="ECO:0000313" key="3">
    <source>
        <dbReference type="Proteomes" id="UP001057375"/>
    </source>
</evidence>
<feature type="compositionally biased region" description="Basic and acidic residues" evidence="1">
    <location>
        <begin position="515"/>
        <end position="544"/>
    </location>
</feature>
<feature type="compositionally biased region" description="Acidic residues" evidence="1">
    <location>
        <begin position="763"/>
        <end position="778"/>
    </location>
</feature>
<feature type="region of interest" description="Disordered" evidence="1">
    <location>
        <begin position="515"/>
        <end position="559"/>
    </location>
</feature>
<feature type="compositionally biased region" description="Basic and acidic residues" evidence="1">
    <location>
        <begin position="743"/>
        <end position="762"/>
    </location>
</feature>
<evidence type="ECO:0000256" key="1">
    <source>
        <dbReference type="SAM" id="MobiDB-lite"/>
    </source>
</evidence>
<feature type="compositionally biased region" description="Basic residues" evidence="1">
    <location>
        <begin position="545"/>
        <end position="555"/>
    </location>
</feature>
<sequence>MSSDTEAILSRKATSSDCIQQDQCRVPTIIIEEESLEYKKFQTAISSPEIINSSIKPGKMRRATAPVIFYSPNGSFSSPGSYSLLSRSQTPLMPHSVPFVDIQSGNYLPIIEEQSSEHAEKDYFDHRKVLSIPEHPVNTKGLIPHDPDGIAQLLGLSLDPHSSSSSLLNQKDNYSSLHTASSSNPHTASSTPRTVSSAQSGTSAAPKTLLMSSNSALPQSVSSSETHTTNPDEDSDPGPHIPTSRENGIPTSDHECVNSPQNFLELPSSQSDLHNSYSHCSGCISDHSDHHCEDYIPICEKFSQNIHDKESDDNSTASKFPPVLFLAQGSPSSVHDPFSLPKEEQIKRSAGDGADSSLFYREKRSVSDCGSAHVPSILGFHLDRKLSFCDGQSSSARLYLNPHWSVKGSSHTHHSHSHIVGRHQQQPPDGLLDMIGGVGEVSDFKTDRSEVSGLSSFLSSTSVSVRDGEEDQHEGHNITSISKPTSTARPFPKLSLFPAPSPLLSLPEFFLRSKEKGEHSHHLRDDRKTNGERKGDQDSGDRSNRSHKKSWRRRSKDSIRISGITKSADSLDISSTGGSSVSSSVDAAAKDSCVKFSKMEILNVVQSMMKRQVSHNKKEEEEEEYEVVDLNEDEQDASPDFFISKTCSIPSFKRHSFDSRLYSAPYISQTKPVSSRDVISTYSTPREDASMGESVEDDDERIGYGSRDYRDGSHSSTSETFVLNRIDGAITSSSTTDTEGEEEGRSQILERGRREGCSHIKEEEEEEESADYGEEGNIEDFLNQMNPEEEAKWMERMRERHSGRGRKDETAQHRHESDITRDENDIQHEKKEEE</sequence>
<evidence type="ECO:0000313" key="2">
    <source>
        <dbReference type="EMBL" id="GKT26632.1"/>
    </source>
</evidence>
<keyword evidence="3" id="KW-1185">Reference proteome</keyword>
<proteinExistence type="predicted"/>